<evidence type="ECO:0000313" key="2">
    <source>
        <dbReference type="Proteomes" id="UP001497382"/>
    </source>
</evidence>
<keyword evidence="2" id="KW-1185">Reference proteome</keyword>
<dbReference type="AlphaFoldDB" id="A0AAV2BR55"/>
<proteinExistence type="predicted"/>
<dbReference type="EMBL" id="CAXIEN010000467">
    <property type="protein sequence ID" value="CAL1298642.1"/>
    <property type="molecule type" value="Genomic_DNA"/>
</dbReference>
<gene>
    <name evidence="1" type="ORF">LARSCL_LOCUS20912</name>
</gene>
<reference evidence="1 2" key="1">
    <citation type="submission" date="2024-04" db="EMBL/GenBank/DDBJ databases">
        <authorList>
            <person name="Rising A."/>
            <person name="Reimegard J."/>
            <person name="Sonavane S."/>
            <person name="Akerstrom W."/>
            <person name="Nylinder S."/>
            <person name="Hedman E."/>
            <person name="Kallberg Y."/>
        </authorList>
    </citation>
    <scope>NUCLEOTIDE SEQUENCE [LARGE SCALE GENOMIC DNA]</scope>
</reference>
<protein>
    <submittedName>
        <fullName evidence="1">Uncharacterized protein</fullName>
    </submittedName>
</protein>
<dbReference type="Proteomes" id="UP001497382">
    <property type="component" value="Unassembled WGS sequence"/>
</dbReference>
<accession>A0AAV2BR55</accession>
<evidence type="ECO:0000313" key="1">
    <source>
        <dbReference type="EMBL" id="CAL1298642.1"/>
    </source>
</evidence>
<sequence length="66" mass="7690">MDAFGNDIFEELLEYFAEVIPGFLQMAKKGNNLGTDDLSDDLMSLLNSYFLHTRKRPHKLRHAKEF</sequence>
<name>A0AAV2BR55_9ARAC</name>
<comment type="caution">
    <text evidence="1">The sequence shown here is derived from an EMBL/GenBank/DDBJ whole genome shotgun (WGS) entry which is preliminary data.</text>
</comment>
<organism evidence="1 2">
    <name type="scientific">Larinioides sclopetarius</name>
    <dbReference type="NCBI Taxonomy" id="280406"/>
    <lineage>
        <taxon>Eukaryota</taxon>
        <taxon>Metazoa</taxon>
        <taxon>Ecdysozoa</taxon>
        <taxon>Arthropoda</taxon>
        <taxon>Chelicerata</taxon>
        <taxon>Arachnida</taxon>
        <taxon>Araneae</taxon>
        <taxon>Araneomorphae</taxon>
        <taxon>Entelegynae</taxon>
        <taxon>Araneoidea</taxon>
        <taxon>Araneidae</taxon>
        <taxon>Larinioides</taxon>
    </lineage>
</organism>